<comment type="function">
    <text evidence="6">This promotes the activity of RNA polymerase II.</text>
</comment>
<proteinExistence type="predicted"/>
<dbReference type="AlphaFoldDB" id="A0ABD1A7C7"/>
<dbReference type="InterPro" id="IPR011947">
    <property type="entry name" value="FCP1_euk"/>
</dbReference>
<organism evidence="9 10">
    <name type="scientific">Cardamine amara subsp. amara</name>
    <dbReference type="NCBI Taxonomy" id="228776"/>
    <lineage>
        <taxon>Eukaryota</taxon>
        <taxon>Viridiplantae</taxon>
        <taxon>Streptophyta</taxon>
        <taxon>Embryophyta</taxon>
        <taxon>Tracheophyta</taxon>
        <taxon>Spermatophyta</taxon>
        <taxon>Magnoliopsida</taxon>
        <taxon>eudicotyledons</taxon>
        <taxon>Gunneridae</taxon>
        <taxon>Pentapetalae</taxon>
        <taxon>rosids</taxon>
        <taxon>malvids</taxon>
        <taxon>Brassicales</taxon>
        <taxon>Brassicaceae</taxon>
        <taxon>Cardamineae</taxon>
        <taxon>Cardamine</taxon>
    </lineage>
</organism>
<dbReference type="InterPro" id="IPR023214">
    <property type="entry name" value="HAD_sf"/>
</dbReference>
<keyword evidence="2 6" id="KW-0378">Hydrolase</keyword>
<dbReference type="SMART" id="SM00577">
    <property type="entry name" value="CPDc"/>
    <property type="match status" value="1"/>
</dbReference>
<dbReference type="GO" id="GO:0008420">
    <property type="term" value="F:RNA polymerase II CTD heptapeptide repeat phosphatase activity"/>
    <property type="evidence" value="ECO:0007669"/>
    <property type="project" value="UniProtKB-UniRule"/>
</dbReference>
<evidence type="ECO:0000256" key="7">
    <source>
        <dbReference type="SAM" id="MobiDB-lite"/>
    </source>
</evidence>
<feature type="compositionally biased region" description="Polar residues" evidence="7">
    <location>
        <begin position="294"/>
        <end position="332"/>
    </location>
</feature>
<evidence type="ECO:0000313" key="9">
    <source>
        <dbReference type="EMBL" id="KAL1202677.1"/>
    </source>
</evidence>
<sequence>MAVVENLSLEFESAIHKSSSSGSSSRSSCGHRYARNGFCITCKSKVDKRQGRAFDYILPGLRISHEAVALLKRSTTQLYCLKKKKLHLVLDLDHTLLHSISVSHLSKKEKYLLKEADSREDLWRLDRELLTKLRPFVREFLKEANEMFIMYVYTMGNREYAKSLLKLIDPKKIYFGDRVITYDDSPFNKTLDLVLAEEREVVIVDDTRDLWTHHKSNLVEISAYHYFRGSGKKKSESYSEEKRDEGENDGGLANVLKLLKQVHCEFFRVKKELESQDVRVLLQELLGVEPSSPTPSNQKSQPETITSVKTENSNSTKLHSKTLPSIDNLQIS</sequence>
<dbReference type="NCBIfam" id="TIGR02250">
    <property type="entry name" value="FCP1_euk"/>
    <property type="match status" value="1"/>
</dbReference>
<dbReference type="PANTHER" id="PTHR23081">
    <property type="entry name" value="RNA POLYMERASE II CTD PHOSPHATASE"/>
    <property type="match status" value="1"/>
</dbReference>
<feature type="domain" description="FCP1 homology" evidence="8">
    <location>
        <begin position="81"/>
        <end position="259"/>
    </location>
</feature>
<dbReference type="SUPFAM" id="SSF56784">
    <property type="entry name" value="HAD-like"/>
    <property type="match status" value="1"/>
</dbReference>
<evidence type="ECO:0000256" key="1">
    <source>
        <dbReference type="ARBA" id="ARBA00004123"/>
    </source>
</evidence>
<feature type="region of interest" description="Disordered" evidence="7">
    <location>
        <begin position="288"/>
        <end position="332"/>
    </location>
</feature>
<evidence type="ECO:0000256" key="4">
    <source>
        <dbReference type="ARBA" id="ARBA00047761"/>
    </source>
</evidence>
<evidence type="ECO:0000256" key="2">
    <source>
        <dbReference type="ARBA" id="ARBA00022801"/>
    </source>
</evidence>
<evidence type="ECO:0000256" key="6">
    <source>
        <dbReference type="RuleBase" id="RU366066"/>
    </source>
</evidence>
<dbReference type="PROSITE" id="PS50969">
    <property type="entry name" value="FCP1"/>
    <property type="match status" value="1"/>
</dbReference>
<dbReference type="PANTHER" id="PTHR23081:SF21">
    <property type="entry name" value="RNA POLYMERASE II C-TERMINAL DOMAIN PHOSPHATASE-LIKE-RELATED"/>
    <property type="match status" value="1"/>
</dbReference>
<comment type="subcellular location">
    <subcellularLocation>
        <location evidence="1 6">Nucleus</location>
    </subcellularLocation>
</comment>
<dbReference type="EMBL" id="JBANAX010000571">
    <property type="protein sequence ID" value="KAL1202677.1"/>
    <property type="molecule type" value="Genomic_DNA"/>
</dbReference>
<dbReference type="InterPro" id="IPR039189">
    <property type="entry name" value="Fcp1"/>
</dbReference>
<keyword evidence="3 6" id="KW-0539">Nucleus</keyword>
<dbReference type="FunFam" id="3.40.50.1000:FF:000235">
    <property type="entry name" value="Haloacid dehalogenase-like hydrolase (HAD) superfamily protein"/>
    <property type="match status" value="1"/>
</dbReference>
<dbReference type="EC" id="3.1.3.16" evidence="6"/>
<name>A0ABD1A7C7_CARAN</name>
<comment type="catalytic activity">
    <reaction evidence="5 6">
        <text>O-phospho-L-threonyl-[protein] + H2O = L-threonyl-[protein] + phosphate</text>
        <dbReference type="Rhea" id="RHEA:47004"/>
        <dbReference type="Rhea" id="RHEA-COMP:11060"/>
        <dbReference type="Rhea" id="RHEA-COMP:11605"/>
        <dbReference type="ChEBI" id="CHEBI:15377"/>
        <dbReference type="ChEBI" id="CHEBI:30013"/>
        <dbReference type="ChEBI" id="CHEBI:43474"/>
        <dbReference type="ChEBI" id="CHEBI:61977"/>
        <dbReference type="EC" id="3.1.3.16"/>
    </reaction>
</comment>
<gene>
    <name evidence="9" type="ORF">V5N11_018794</name>
</gene>
<dbReference type="GO" id="GO:0005634">
    <property type="term" value="C:nucleus"/>
    <property type="evidence" value="ECO:0007669"/>
    <property type="project" value="UniProtKB-SubCell"/>
</dbReference>
<dbReference type="InterPro" id="IPR004274">
    <property type="entry name" value="FCP1_dom"/>
</dbReference>
<evidence type="ECO:0000259" key="8">
    <source>
        <dbReference type="PROSITE" id="PS50969"/>
    </source>
</evidence>
<dbReference type="Pfam" id="PF03031">
    <property type="entry name" value="NIF"/>
    <property type="match status" value="1"/>
</dbReference>
<evidence type="ECO:0000256" key="3">
    <source>
        <dbReference type="ARBA" id="ARBA00023242"/>
    </source>
</evidence>
<protein>
    <recommendedName>
        <fullName evidence="6">RNA polymerase II C-terminal domain phosphatase-like</fullName>
        <ecNumber evidence="6">3.1.3.16</ecNumber>
    </recommendedName>
</protein>
<dbReference type="Proteomes" id="UP001558713">
    <property type="component" value="Unassembled WGS sequence"/>
</dbReference>
<dbReference type="Gene3D" id="3.40.50.1000">
    <property type="entry name" value="HAD superfamily/HAD-like"/>
    <property type="match status" value="1"/>
</dbReference>
<comment type="caution">
    <text evidence="9">The sequence shown here is derived from an EMBL/GenBank/DDBJ whole genome shotgun (WGS) entry which is preliminary data.</text>
</comment>
<dbReference type="CDD" id="cd07521">
    <property type="entry name" value="HAD_FCP1-like"/>
    <property type="match status" value="1"/>
</dbReference>
<dbReference type="InterPro" id="IPR036412">
    <property type="entry name" value="HAD-like_sf"/>
</dbReference>
<evidence type="ECO:0000313" key="10">
    <source>
        <dbReference type="Proteomes" id="UP001558713"/>
    </source>
</evidence>
<accession>A0ABD1A7C7</accession>
<keyword evidence="10" id="KW-1185">Reference proteome</keyword>
<reference evidence="9 10" key="1">
    <citation type="submission" date="2024-04" db="EMBL/GenBank/DDBJ databases">
        <title>Genome assembly C_amara_ONT_v2.</title>
        <authorList>
            <person name="Yant L."/>
            <person name="Moore C."/>
            <person name="Slenker M."/>
        </authorList>
    </citation>
    <scope>NUCLEOTIDE SEQUENCE [LARGE SCALE GENOMIC DNA]</scope>
    <source>
        <tissue evidence="9">Leaf</tissue>
    </source>
</reference>
<comment type="catalytic activity">
    <reaction evidence="4 6">
        <text>O-phospho-L-seryl-[protein] + H2O = L-seryl-[protein] + phosphate</text>
        <dbReference type="Rhea" id="RHEA:20629"/>
        <dbReference type="Rhea" id="RHEA-COMP:9863"/>
        <dbReference type="Rhea" id="RHEA-COMP:11604"/>
        <dbReference type="ChEBI" id="CHEBI:15377"/>
        <dbReference type="ChEBI" id="CHEBI:29999"/>
        <dbReference type="ChEBI" id="CHEBI:43474"/>
        <dbReference type="ChEBI" id="CHEBI:83421"/>
        <dbReference type="EC" id="3.1.3.16"/>
    </reaction>
</comment>
<evidence type="ECO:0000256" key="5">
    <source>
        <dbReference type="ARBA" id="ARBA00048336"/>
    </source>
</evidence>